<dbReference type="Proteomes" id="UP000318801">
    <property type="component" value="Unassembled WGS sequence"/>
</dbReference>
<dbReference type="PANTHER" id="PTHR42695:SF5">
    <property type="entry name" value="GLUTAMINE AMIDOTRANSFERASE YLR126C-RELATED"/>
    <property type="match status" value="1"/>
</dbReference>
<dbReference type="InterPro" id="IPR017926">
    <property type="entry name" value="GATASE"/>
</dbReference>
<dbReference type="AlphaFoldDB" id="A0A506UDI0"/>
<organism evidence="2 3">
    <name type="scientific">Martelella alba</name>
    <dbReference type="NCBI Taxonomy" id="2590451"/>
    <lineage>
        <taxon>Bacteria</taxon>
        <taxon>Pseudomonadati</taxon>
        <taxon>Pseudomonadota</taxon>
        <taxon>Alphaproteobacteria</taxon>
        <taxon>Hyphomicrobiales</taxon>
        <taxon>Aurantimonadaceae</taxon>
        <taxon>Martelella</taxon>
    </lineage>
</organism>
<dbReference type="Pfam" id="PF00117">
    <property type="entry name" value="GATase"/>
    <property type="match status" value="1"/>
</dbReference>
<dbReference type="GO" id="GO:0005829">
    <property type="term" value="C:cytosol"/>
    <property type="evidence" value="ECO:0007669"/>
    <property type="project" value="TreeGrafter"/>
</dbReference>
<protein>
    <submittedName>
        <fullName evidence="2">Type 1 glutamine amidotransferase</fullName>
    </submittedName>
</protein>
<keyword evidence="3" id="KW-1185">Reference proteome</keyword>
<evidence type="ECO:0000313" key="2">
    <source>
        <dbReference type="EMBL" id="TPW31004.1"/>
    </source>
</evidence>
<dbReference type="RefSeq" id="WP_141148876.1">
    <property type="nucleotide sequence ID" value="NZ_VHLG01000004.1"/>
</dbReference>
<keyword evidence="2" id="KW-0808">Transferase</keyword>
<evidence type="ECO:0000313" key="3">
    <source>
        <dbReference type="Proteomes" id="UP000318801"/>
    </source>
</evidence>
<reference evidence="2 3" key="1">
    <citation type="submission" date="2019-06" db="EMBL/GenBank/DDBJ databases">
        <authorList>
            <person name="Li M."/>
        </authorList>
    </citation>
    <scope>NUCLEOTIDE SEQUENCE [LARGE SCALE GENOMIC DNA]</scope>
    <source>
        <strain evidence="2 3">BGMRC2036</strain>
    </source>
</reference>
<dbReference type="CDD" id="cd01741">
    <property type="entry name" value="GATase1_1"/>
    <property type="match status" value="1"/>
</dbReference>
<dbReference type="InterPro" id="IPR044992">
    <property type="entry name" value="ChyE-like"/>
</dbReference>
<gene>
    <name evidence="2" type="ORF">FJU08_10120</name>
</gene>
<feature type="domain" description="Glutamine amidotransferase" evidence="1">
    <location>
        <begin position="20"/>
        <end position="179"/>
    </location>
</feature>
<dbReference type="SUPFAM" id="SSF52317">
    <property type="entry name" value="Class I glutamine amidotransferase-like"/>
    <property type="match status" value="1"/>
</dbReference>
<evidence type="ECO:0000259" key="1">
    <source>
        <dbReference type="Pfam" id="PF00117"/>
    </source>
</evidence>
<proteinExistence type="predicted"/>
<dbReference type="PROSITE" id="PS51273">
    <property type="entry name" value="GATASE_TYPE_1"/>
    <property type="match status" value="1"/>
</dbReference>
<dbReference type="GO" id="GO:0016740">
    <property type="term" value="F:transferase activity"/>
    <property type="evidence" value="ECO:0007669"/>
    <property type="project" value="UniProtKB-KW"/>
</dbReference>
<keyword evidence="2" id="KW-0315">Glutamine amidotransferase</keyword>
<name>A0A506UDI0_9HYPH</name>
<sequence>MRVAIVENMDATGLGTVGAALSEANAEIAIFRPWQDDPLPAPDSDFDGLVVFGGEQNAVDDAAHPYLPALAGLMRDYVESGRAVIGICLGGQMLARAFGGRNIIGGASEFGWKAIALTEDGKADPVLSAAGNSFASFQWHDDTFTLPAGATRLAGNSSVMNQAFRIGRAGYATQFHFEADRALVKEWSAHFAKAVARHDPDFMQHYEALSDTLGRQADQAGLALARAWVKII</sequence>
<comment type="caution">
    <text evidence="2">The sequence shown here is derived from an EMBL/GenBank/DDBJ whole genome shotgun (WGS) entry which is preliminary data.</text>
</comment>
<accession>A0A506UDI0</accession>
<dbReference type="PANTHER" id="PTHR42695">
    <property type="entry name" value="GLUTAMINE AMIDOTRANSFERASE YLR126C-RELATED"/>
    <property type="match status" value="1"/>
</dbReference>
<dbReference type="InterPro" id="IPR029062">
    <property type="entry name" value="Class_I_gatase-like"/>
</dbReference>
<dbReference type="EMBL" id="VHLG01000004">
    <property type="protein sequence ID" value="TPW31004.1"/>
    <property type="molecule type" value="Genomic_DNA"/>
</dbReference>
<dbReference type="Gene3D" id="3.40.50.880">
    <property type="match status" value="1"/>
</dbReference>
<dbReference type="OrthoDB" id="9813383at2"/>